<proteinExistence type="predicted"/>
<name>A0AA46ZVB1_PSEVI</name>
<dbReference type="AlphaFoldDB" id="A0AA46ZVB1"/>
<reference evidence="1" key="1">
    <citation type="submission" date="2019-02" db="EMBL/GenBank/DDBJ databases">
        <authorList>
            <person name="Lutz S."/>
            <person name="Schori C."/>
            <person name="Ahrens C.H."/>
            <person name="Gueguen E."/>
        </authorList>
    </citation>
    <scope>NUCLEOTIDE SEQUENCE</scope>
    <source>
        <strain evidence="1">Psy35</strain>
    </source>
</reference>
<dbReference type="EMBL" id="CP036495">
    <property type="protein sequence ID" value="UZA71230.1"/>
    <property type="molecule type" value="Genomic_DNA"/>
</dbReference>
<gene>
    <name evidence="1" type="ORF">EZZ81_24550</name>
</gene>
<accession>A0AA46ZVB1</accession>
<sequence length="94" mass="10503">MSSALALFLCWHLMTKGMTTETQPTHALAPDTALTVHFMENEHSMTTVAPWERILLNNLNKVQPLSTGKLHLLSKTRFPGSNALFWGGKKTLIK</sequence>
<dbReference type="Proteomes" id="UP001163644">
    <property type="component" value="Chromosome"/>
</dbReference>
<dbReference type="GeneID" id="47766504"/>
<protein>
    <submittedName>
        <fullName evidence="1">Uncharacterized protein</fullName>
    </submittedName>
</protein>
<evidence type="ECO:0000313" key="1">
    <source>
        <dbReference type="EMBL" id="UZA71230.1"/>
    </source>
</evidence>
<dbReference type="RefSeq" id="WP_134674722.1">
    <property type="nucleotide sequence ID" value="NZ_CP036495.1"/>
</dbReference>
<evidence type="ECO:0000313" key="2">
    <source>
        <dbReference type="Proteomes" id="UP001163644"/>
    </source>
</evidence>
<organism evidence="1 2">
    <name type="scientific">Pseudomonas viridiflava</name>
    <name type="common">Phytomonas viridiflava</name>
    <dbReference type="NCBI Taxonomy" id="33069"/>
    <lineage>
        <taxon>Bacteria</taxon>
        <taxon>Pseudomonadati</taxon>
        <taxon>Pseudomonadota</taxon>
        <taxon>Gammaproteobacteria</taxon>
        <taxon>Pseudomonadales</taxon>
        <taxon>Pseudomonadaceae</taxon>
        <taxon>Pseudomonas</taxon>
    </lineage>
</organism>